<protein>
    <submittedName>
        <fullName evidence="2">Staygreen family protein</fullName>
    </submittedName>
</protein>
<dbReference type="EMBL" id="BAAACP010000002">
    <property type="protein sequence ID" value="GAA0861647.1"/>
    <property type="molecule type" value="Genomic_DNA"/>
</dbReference>
<dbReference type="InterPro" id="IPR024438">
    <property type="entry name" value="Staygreen"/>
</dbReference>
<gene>
    <name evidence="2" type="ORF">GCM10008917_03810</name>
</gene>
<evidence type="ECO:0000259" key="1">
    <source>
        <dbReference type="Pfam" id="PF12638"/>
    </source>
</evidence>
<organism evidence="2 3">
    <name type="scientific">Paraclostridium tenue</name>
    <dbReference type="NCBI Taxonomy" id="1737"/>
    <lineage>
        <taxon>Bacteria</taxon>
        <taxon>Bacillati</taxon>
        <taxon>Bacillota</taxon>
        <taxon>Clostridia</taxon>
        <taxon>Peptostreptococcales</taxon>
        <taxon>Peptostreptococcaceae</taxon>
        <taxon>Paraclostridium</taxon>
    </lineage>
</organism>
<comment type="caution">
    <text evidence="2">The sequence shown here is derived from an EMBL/GenBank/DDBJ whole genome shotgun (WGS) entry which is preliminary data.</text>
</comment>
<name>A0ABN1LXK5_9FIRM</name>
<reference evidence="2 3" key="1">
    <citation type="journal article" date="2019" name="Int. J. Syst. Evol. Microbiol.">
        <title>The Global Catalogue of Microorganisms (GCM) 10K type strain sequencing project: providing services to taxonomists for standard genome sequencing and annotation.</title>
        <authorList>
            <consortium name="The Broad Institute Genomics Platform"/>
            <consortium name="The Broad Institute Genome Sequencing Center for Infectious Disease"/>
            <person name="Wu L."/>
            <person name="Ma J."/>
        </authorList>
    </citation>
    <scope>NUCLEOTIDE SEQUENCE [LARGE SCALE GENOMIC DNA]</scope>
    <source>
        <strain evidence="2 3">JCM 6486</strain>
    </source>
</reference>
<dbReference type="Pfam" id="PF12638">
    <property type="entry name" value="Staygreen"/>
    <property type="match status" value="1"/>
</dbReference>
<evidence type="ECO:0000313" key="2">
    <source>
        <dbReference type="EMBL" id="GAA0861647.1"/>
    </source>
</evidence>
<feature type="domain" description="Staygreen protein" evidence="1">
    <location>
        <begin position="7"/>
        <end position="151"/>
    </location>
</feature>
<dbReference type="Proteomes" id="UP001400965">
    <property type="component" value="Unassembled WGS sequence"/>
</dbReference>
<proteinExistence type="predicted"/>
<accession>A0ABN1LXK5</accession>
<keyword evidence="3" id="KW-1185">Reference proteome</keyword>
<sequence>MVIFITLSPDNLKVNFIYPNSKKNILSNRKYTLTYNVDTNFLQLDIGNFYNYKKIDFDLRGEILGEWILVSQNKYSLCFYIYIKGYNPYEIKHKYNIFKQNLKLAIESILYADKKFLQENKYILSSSIIVKFFSSYFMYNSSEYYGLVSDYIKIYKK</sequence>
<evidence type="ECO:0000313" key="3">
    <source>
        <dbReference type="Proteomes" id="UP001400965"/>
    </source>
</evidence>